<gene>
    <name evidence="6 10" type="primary">rplF</name>
    <name evidence="10" type="ORF">IAC95_03155</name>
</gene>
<dbReference type="SUPFAM" id="SSF56053">
    <property type="entry name" value="Ribosomal protein L6"/>
    <property type="match status" value="2"/>
</dbReference>
<dbReference type="GO" id="GO:0002181">
    <property type="term" value="P:cytoplasmic translation"/>
    <property type="evidence" value="ECO:0007669"/>
    <property type="project" value="TreeGrafter"/>
</dbReference>
<evidence type="ECO:0000256" key="2">
    <source>
        <dbReference type="ARBA" id="ARBA00022730"/>
    </source>
</evidence>
<protein>
    <recommendedName>
        <fullName evidence="6">Large ribosomal subunit protein uL6</fullName>
    </recommendedName>
</protein>
<evidence type="ECO:0000256" key="1">
    <source>
        <dbReference type="ARBA" id="ARBA00009356"/>
    </source>
</evidence>
<reference evidence="10" key="2">
    <citation type="journal article" date="2021" name="PeerJ">
        <title>Extensive microbial diversity within the chicken gut microbiome revealed by metagenomics and culture.</title>
        <authorList>
            <person name="Gilroy R."/>
            <person name="Ravi A."/>
            <person name="Getino M."/>
            <person name="Pursley I."/>
            <person name="Horton D.L."/>
            <person name="Alikhan N.F."/>
            <person name="Baker D."/>
            <person name="Gharbi K."/>
            <person name="Hall N."/>
            <person name="Watson M."/>
            <person name="Adriaenssens E.M."/>
            <person name="Foster-Nyarko E."/>
            <person name="Jarju S."/>
            <person name="Secka A."/>
            <person name="Antonio M."/>
            <person name="Oren A."/>
            <person name="Chaudhuri R.R."/>
            <person name="La Ragione R."/>
            <person name="Hildebrand F."/>
            <person name="Pallen M.J."/>
        </authorList>
    </citation>
    <scope>NUCLEOTIDE SEQUENCE</scope>
    <source>
        <strain evidence="10">CHK121-14286</strain>
    </source>
</reference>
<keyword evidence="3 6" id="KW-0694">RNA-binding</keyword>
<dbReference type="NCBIfam" id="TIGR03654">
    <property type="entry name" value="L6_bact"/>
    <property type="match status" value="1"/>
</dbReference>
<dbReference type="HAMAP" id="MF_01365_B">
    <property type="entry name" value="Ribosomal_uL6_B"/>
    <property type="match status" value="1"/>
</dbReference>
<dbReference type="Gene3D" id="3.90.930.12">
    <property type="entry name" value="Ribosomal protein L6, alpha-beta domain"/>
    <property type="match status" value="2"/>
</dbReference>
<evidence type="ECO:0000313" key="10">
    <source>
        <dbReference type="EMBL" id="HIR65865.1"/>
    </source>
</evidence>
<comment type="subunit">
    <text evidence="6">Part of the 50S ribosomal subunit.</text>
</comment>
<feature type="domain" description="Large ribosomal subunit protein uL6 alpha-beta" evidence="9">
    <location>
        <begin position="92"/>
        <end position="165"/>
    </location>
</feature>
<dbReference type="GO" id="GO:0003735">
    <property type="term" value="F:structural constituent of ribosome"/>
    <property type="evidence" value="ECO:0007669"/>
    <property type="project" value="UniProtKB-UniRule"/>
</dbReference>
<dbReference type="PRINTS" id="PR00059">
    <property type="entry name" value="RIBOSOMALL6"/>
</dbReference>
<organism evidence="10 11">
    <name type="scientific">Candidatus Fimimonas gallinarum</name>
    <dbReference type="NCBI Taxonomy" id="2840821"/>
    <lineage>
        <taxon>Bacteria</taxon>
        <taxon>Pseudomonadati</taxon>
        <taxon>Myxococcota</taxon>
        <taxon>Myxococcia</taxon>
        <taxon>Myxococcales</taxon>
        <taxon>Cystobacterineae</taxon>
        <taxon>Myxococcaceae</taxon>
        <taxon>Myxococcaceae incertae sedis</taxon>
        <taxon>Candidatus Fimimonas</taxon>
    </lineage>
</organism>
<dbReference type="InterPro" id="IPR036789">
    <property type="entry name" value="Ribosomal_uL6-like_a/b-dom_sf"/>
</dbReference>
<dbReference type="Pfam" id="PF00347">
    <property type="entry name" value="Ribosomal_L6"/>
    <property type="match status" value="2"/>
</dbReference>
<dbReference type="EMBL" id="DVHL01000027">
    <property type="protein sequence ID" value="HIR65865.1"/>
    <property type="molecule type" value="Genomic_DNA"/>
</dbReference>
<feature type="domain" description="Large ribosomal subunit protein uL6 alpha-beta" evidence="9">
    <location>
        <begin position="12"/>
        <end position="83"/>
    </location>
</feature>
<dbReference type="PANTHER" id="PTHR11655">
    <property type="entry name" value="60S/50S RIBOSOMAL PROTEIN L6/L9"/>
    <property type="match status" value="1"/>
</dbReference>
<dbReference type="PIRSF" id="PIRSF002162">
    <property type="entry name" value="Ribosomal_L6"/>
    <property type="match status" value="1"/>
</dbReference>
<comment type="caution">
    <text evidence="10">The sequence shown here is derived from an EMBL/GenBank/DDBJ whole genome shotgun (WGS) entry which is preliminary data.</text>
</comment>
<comment type="function">
    <text evidence="6 8">This protein binds to the 23S rRNA, and is important in its secondary structure. It is located near the subunit interface in the base of the L7/L12 stalk, and near the tRNA binding site of the peptidyltransferase center.</text>
</comment>
<dbReference type="PANTHER" id="PTHR11655:SF14">
    <property type="entry name" value="LARGE RIBOSOMAL SUBUNIT PROTEIN UL6M"/>
    <property type="match status" value="1"/>
</dbReference>
<evidence type="ECO:0000256" key="4">
    <source>
        <dbReference type="ARBA" id="ARBA00022980"/>
    </source>
</evidence>
<reference evidence="10" key="1">
    <citation type="submission" date="2020-10" db="EMBL/GenBank/DDBJ databases">
        <authorList>
            <person name="Gilroy R."/>
        </authorList>
    </citation>
    <scope>NUCLEOTIDE SEQUENCE</scope>
    <source>
        <strain evidence="10">CHK121-14286</strain>
    </source>
</reference>
<dbReference type="AlphaFoldDB" id="A0A9D1E428"/>
<dbReference type="InterPro" id="IPR020040">
    <property type="entry name" value="Ribosomal_uL6_a/b-dom"/>
</dbReference>
<accession>A0A9D1E428</accession>
<evidence type="ECO:0000256" key="5">
    <source>
        <dbReference type="ARBA" id="ARBA00023274"/>
    </source>
</evidence>
<keyword evidence="4 6" id="KW-0689">Ribosomal protein</keyword>
<dbReference type="InterPro" id="IPR019906">
    <property type="entry name" value="Ribosomal_uL6_bac-type"/>
</dbReference>
<evidence type="ECO:0000313" key="11">
    <source>
        <dbReference type="Proteomes" id="UP000824200"/>
    </source>
</evidence>
<evidence type="ECO:0000256" key="6">
    <source>
        <dbReference type="HAMAP-Rule" id="MF_01365"/>
    </source>
</evidence>
<comment type="similarity">
    <text evidence="1 6 7">Belongs to the universal ribosomal protein uL6 family.</text>
</comment>
<dbReference type="GO" id="GO:0022625">
    <property type="term" value="C:cytosolic large ribosomal subunit"/>
    <property type="evidence" value="ECO:0007669"/>
    <property type="project" value="UniProtKB-UniRule"/>
</dbReference>
<evidence type="ECO:0000256" key="8">
    <source>
        <dbReference type="RuleBase" id="RU003870"/>
    </source>
</evidence>
<dbReference type="FunFam" id="3.90.930.12:FF:000001">
    <property type="entry name" value="50S ribosomal protein L6"/>
    <property type="match status" value="1"/>
</dbReference>
<keyword evidence="5 6" id="KW-0687">Ribonucleoprotein</keyword>
<proteinExistence type="inferred from homology"/>
<sequence length="180" mass="19101">MSRIGKKPIVLPAGVTATYNNGTVTVTGSKGTLTRTIDTVIGCHVEGNEITFSCPEKADGSVQAKHGLYRALVANMVKGVSEGFSRNLIINGVGYKAAVQGDKLVLNIGYSHPVEVVAPAGIKFECPSQTEIVVSGFDKELVGQTAANIKAKRPVEPYHAYGVRYKEEVVVLKEGKKAGK</sequence>
<dbReference type="GO" id="GO:0019843">
    <property type="term" value="F:rRNA binding"/>
    <property type="evidence" value="ECO:0007669"/>
    <property type="project" value="UniProtKB-UniRule"/>
</dbReference>
<evidence type="ECO:0000259" key="9">
    <source>
        <dbReference type="Pfam" id="PF00347"/>
    </source>
</evidence>
<keyword evidence="2 6" id="KW-0699">rRNA-binding</keyword>
<dbReference type="Proteomes" id="UP000824200">
    <property type="component" value="Unassembled WGS sequence"/>
</dbReference>
<name>A0A9D1E428_9BACT</name>
<dbReference type="InterPro" id="IPR000702">
    <property type="entry name" value="Ribosomal_uL6-like"/>
</dbReference>
<evidence type="ECO:0000256" key="7">
    <source>
        <dbReference type="RuleBase" id="RU003869"/>
    </source>
</evidence>
<dbReference type="FunFam" id="3.90.930.12:FF:000002">
    <property type="entry name" value="50S ribosomal protein L6"/>
    <property type="match status" value="1"/>
</dbReference>
<evidence type="ECO:0000256" key="3">
    <source>
        <dbReference type="ARBA" id="ARBA00022884"/>
    </source>
</evidence>